<dbReference type="SUPFAM" id="SSF47323">
    <property type="entry name" value="Anticodon-binding domain of a subclass of class I aminoacyl-tRNA synthetases"/>
    <property type="match status" value="1"/>
</dbReference>
<dbReference type="InterPro" id="IPR009008">
    <property type="entry name" value="Val/Leu/Ile-tRNA-synth_edit"/>
</dbReference>
<dbReference type="Gene3D" id="1.10.730.10">
    <property type="entry name" value="Isoleucyl-tRNA Synthetase, Domain 1"/>
    <property type="match status" value="1"/>
</dbReference>
<evidence type="ECO:0000256" key="5">
    <source>
        <dbReference type="ARBA" id="ARBA00022840"/>
    </source>
</evidence>
<organism evidence="13 14">
    <name type="scientific">Neolewinella marina</name>
    <dbReference type="NCBI Taxonomy" id="438751"/>
    <lineage>
        <taxon>Bacteria</taxon>
        <taxon>Pseudomonadati</taxon>
        <taxon>Bacteroidota</taxon>
        <taxon>Saprospiria</taxon>
        <taxon>Saprospirales</taxon>
        <taxon>Lewinellaceae</taxon>
        <taxon>Neolewinella</taxon>
    </lineage>
</organism>
<dbReference type="Proteomes" id="UP000226437">
    <property type="component" value="Unassembled WGS sequence"/>
</dbReference>
<dbReference type="InterPro" id="IPR009080">
    <property type="entry name" value="tRNAsynth_Ia_anticodon-bd"/>
</dbReference>
<sequence>MKFDVQAIDKKWQDYWQEHKTYRTTNDTARPKYYVLDMFPYPSGSGLHVGHPLGYIGSDIVARHKRQAGYNVLHPMGFDAFGLPAEQYAIDTGVHPSESTARNTARYREQMERLGLSFDWDRSVNTSDPDYFKWTQWIIGRVYDHWYDCREDRARPIQELIDHLSAHGTAGLEAAESEALELSAEAFNALDAKGRSDLLMNYRLAFRSVSYVNWCEALGTVLANDEVKDGRSERGNHPVEQRPMLQWSLRITAYAERLLAGLAEVDYSEGLKAQQVNWIGKSIGALVHFDIEGHDEQLDIFTTRPDTIYGATFMVIAPEHELVDKLTTPAQRSEIDEYLTYVGRRSELDRVSENRVTGAFTGAYATHPLTGNRVPIYIAEYVLKDYGTGAIMAVPSDDDRDKRFAEKFGIEIIDVVDKTDYPGATLKDKVGRIINSDFMNGMEVPEAIEAATERIEAMGRGKRQVNYRIRDLVFSRQRYWGEPWPIIYDENDVPHLVPLDELPVTLPEMEDFRAVSGASPLERAKDWVATPRGRRETDTMPATAGSNWYYLRYMDPHNGDAFVGEEAVNYWRDVDLYVGGAEHAVSHILYSRLIHKFLFDIGKVPTREPYKKLLNQGMIGGPISYIHLGILLTDDGQRHPVWVSSDVAEGTPLTVEGIGSGYLVVDESTGTRLTPLRFVTETSVNNESSFRLYLTAVEEAQRLDHQDAAYFRTILQQASAFAWQTDREGRQYLELSVEQGKMSKRKYNAVNPDDICNRYGADCFRMYEMFLGPIDQAKPWSVSGIDGVYRFLRRYWNLFVGEGDRLSVTEEAPTRAEMKVLHTLIRKVTEDIDKLSFNTCVSAFMVATNELTKMNCRKRGILEPTVRLIAPFAPHLAEELFAALGNMDSVHHATWPEWREEYLVEDSITYPIAFNGKTRLTLDLPAEASREEIEAAVRADAQVQGHLTGKAVRKVIVVPKRMVNFVVG</sequence>
<dbReference type="HAMAP" id="MF_00049_B">
    <property type="entry name" value="Leu_tRNA_synth_B"/>
    <property type="match status" value="1"/>
</dbReference>
<dbReference type="PANTHER" id="PTHR43740:SF2">
    <property type="entry name" value="LEUCINE--TRNA LIGASE, MITOCHONDRIAL"/>
    <property type="match status" value="1"/>
</dbReference>
<dbReference type="EMBL" id="PDLO01000001">
    <property type="protein sequence ID" value="PHK99685.1"/>
    <property type="molecule type" value="Genomic_DNA"/>
</dbReference>
<dbReference type="CDD" id="cd07958">
    <property type="entry name" value="Anticodon_Ia_Leu_BEm"/>
    <property type="match status" value="1"/>
</dbReference>
<keyword evidence="14" id="KW-1185">Reference proteome</keyword>
<evidence type="ECO:0000256" key="6">
    <source>
        <dbReference type="ARBA" id="ARBA00022917"/>
    </source>
</evidence>
<evidence type="ECO:0000259" key="11">
    <source>
        <dbReference type="Pfam" id="PF08264"/>
    </source>
</evidence>
<dbReference type="RefSeq" id="WP_099104664.1">
    <property type="nucleotide sequence ID" value="NZ_JAATJF010000001.1"/>
</dbReference>
<name>A0A2G0CI82_9BACT</name>
<accession>A0A2G0CI82</accession>
<comment type="caution">
    <text evidence="9">Lacks conserved residue(s) required for the propagation of feature annotation.</text>
</comment>
<dbReference type="InterPro" id="IPR014729">
    <property type="entry name" value="Rossmann-like_a/b/a_fold"/>
</dbReference>
<comment type="catalytic activity">
    <reaction evidence="8 9">
        <text>tRNA(Leu) + L-leucine + ATP = L-leucyl-tRNA(Leu) + AMP + diphosphate</text>
        <dbReference type="Rhea" id="RHEA:11688"/>
        <dbReference type="Rhea" id="RHEA-COMP:9613"/>
        <dbReference type="Rhea" id="RHEA-COMP:9622"/>
        <dbReference type="ChEBI" id="CHEBI:30616"/>
        <dbReference type="ChEBI" id="CHEBI:33019"/>
        <dbReference type="ChEBI" id="CHEBI:57427"/>
        <dbReference type="ChEBI" id="CHEBI:78442"/>
        <dbReference type="ChEBI" id="CHEBI:78494"/>
        <dbReference type="ChEBI" id="CHEBI:456215"/>
        <dbReference type="EC" id="6.1.1.4"/>
    </reaction>
</comment>
<evidence type="ECO:0000256" key="7">
    <source>
        <dbReference type="ARBA" id="ARBA00023146"/>
    </source>
</evidence>
<comment type="subcellular location">
    <subcellularLocation>
        <location evidence="9">Cytoplasm</location>
    </subcellularLocation>
</comment>
<dbReference type="PANTHER" id="PTHR43740">
    <property type="entry name" value="LEUCYL-TRNA SYNTHETASE"/>
    <property type="match status" value="1"/>
</dbReference>
<evidence type="ECO:0000256" key="9">
    <source>
        <dbReference type="HAMAP-Rule" id="MF_00049"/>
    </source>
</evidence>
<dbReference type="Pfam" id="PF13603">
    <property type="entry name" value="tRNA-synt_1_2"/>
    <property type="match status" value="1"/>
</dbReference>
<keyword evidence="4 9" id="KW-0547">Nucleotide-binding</keyword>
<dbReference type="GO" id="GO:0004823">
    <property type="term" value="F:leucine-tRNA ligase activity"/>
    <property type="evidence" value="ECO:0007669"/>
    <property type="project" value="UniProtKB-UniRule"/>
</dbReference>
<dbReference type="SUPFAM" id="SSF52374">
    <property type="entry name" value="Nucleotidylyl transferase"/>
    <property type="match status" value="2"/>
</dbReference>
<dbReference type="SUPFAM" id="SSF50677">
    <property type="entry name" value="ValRS/IleRS/LeuRS editing domain"/>
    <property type="match status" value="1"/>
</dbReference>
<dbReference type="OrthoDB" id="9810365at2"/>
<dbReference type="Gene3D" id="3.40.50.620">
    <property type="entry name" value="HUPs"/>
    <property type="match status" value="3"/>
</dbReference>
<evidence type="ECO:0000313" key="14">
    <source>
        <dbReference type="Proteomes" id="UP000226437"/>
    </source>
</evidence>
<comment type="similarity">
    <text evidence="1 9">Belongs to the class-I aminoacyl-tRNA synthetase family.</text>
</comment>
<keyword evidence="5 9" id="KW-0067">ATP-binding</keyword>
<proteinExistence type="inferred from homology"/>
<dbReference type="InterPro" id="IPR002302">
    <property type="entry name" value="Leu-tRNA-ligase"/>
</dbReference>
<dbReference type="AlphaFoldDB" id="A0A2G0CI82"/>
<dbReference type="InterPro" id="IPR013155">
    <property type="entry name" value="M/V/L/I-tRNA-synth_anticd-bd"/>
</dbReference>
<feature type="binding site" evidence="9">
    <location>
        <position position="744"/>
    </location>
    <ligand>
        <name>ATP</name>
        <dbReference type="ChEBI" id="CHEBI:30616"/>
    </ligand>
</feature>
<evidence type="ECO:0000256" key="8">
    <source>
        <dbReference type="ARBA" id="ARBA00047469"/>
    </source>
</evidence>
<keyword evidence="2 9" id="KW-0963">Cytoplasm</keyword>
<dbReference type="Pfam" id="PF00133">
    <property type="entry name" value="tRNA-synt_1"/>
    <property type="match status" value="1"/>
</dbReference>
<keyword evidence="6 9" id="KW-0648">Protein biosynthesis</keyword>
<dbReference type="GO" id="GO:0002161">
    <property type="term" value="F:aminoacyl-tRNA deacylase activity"/>
    <property type="evidence" value="ECO:0007669"/>
    <property type="project" value="InterPro"/>
</dbReference>
<evidence type="ECO:0000313" key="13">
    <source>
        <dbReference type="EMBL" id="PHK99685.1"/>
    </source>
</evidence>
<reference evidence="13 14" key="1">
    <citation type="submission" date="2017-10" db="EMBL/GenBank/DDBJ databases">
        <title>The draft genome sequence of Lewinella marina KCTC 32374.</title>
        <authorList>
            <person name="Wang K."/>
        </authorList>
    </citation>
    <scope>NUCLEOTIDE SEQUENCE [LARGE SCALE GENOMIC DNA]</scope>
    <source>
        <strain evidence="13 14">MKG-38</strain>
    </source>
</reference>
<evidence type="ECO:0000256" key="4">
    <source>
        <dbReference type="ARBA" id="ARBA00022741"/>
    </source>
</evidence>
<dbReference type="Gene3D" id="3.90.740.10">
    <property type="entry name" value="Valyl/Leucyl/Isoleucyl-tRNA synthetase, editing domain"/>
    <property type="match status" value="1"/>
</dbReference>
<feature type="domain" description="Leucyl-tRNA synthetase editing" evidence="12">
    <location>
        <begin position="277"/>
        <end position="455"/>
    </location>
</feature>
<dbReference type="PRINTS" id="PR00985">
    <property type="entry name" value="TRNASYNTHLEU"/>
</dbReference>
<evidence type="ECO:0000256" key="1">
    <source>
        <dbReference type="ARBA" id="ARBA00005594"/>
    </source>
</evidence>
<evidence type="ECO:0000259" key="12">
    <source>
        <dbReference type="Pfam" id="PF13603"/>
    </source>
</evidence>
<evidence type="ECO:0000256" key="3">
    <source>
        <dbReference type="ARBA" id="ARBA00022598"/>
    </source>
</evidence>
<dbReference type="Pfam" id="PF08264">
    <property type="entry name" value="Anticodon_1"/>
    <property type="match status" value="1"/>
</dbReference>
<keyword evidence="7 9" id="KW-0030">Aminoacyl-tRNA synthetase</keyword>
<keyword evidence="3 9" id="KW-0436">Ligase</keyword>
<evidence type="ECO:0000259" key="10">
    <source>
        <dbReference type="Pfam" id="PF00133"/>
    </source>
</evidence>
<dbReference type="GO" id="GO:0005524">
    <property type="term" value="F:ATP binding"/>
    <property type="evidence" value="ECO:0007669"/>
    <property type="project" value="UniProtKB-UniRule"/>
</dbReference>
<dbReference type="FunFam" id="1.10.730.10:FF:000011">
    <property type="entry name" value="Leucine--tRNA ligase chloroplastic/mitochondrial"/>
    <property type="match status" value="1"/>
</dbReference>
<gene>
    <name evidence="9" type="primary">leuS</name>
    <name evidence="13" type="ORF">CGL56_01145</name>
</gene>
<evidence type="ECO:0000256" key="2">
    <source>
        <dbReference type="ARBA" id="ARBA00022490"/>
    </source>
</evidence>
<dbReference type="FunFam" id="3.40.50.620:FF:000056">
    <property type="entry name" value="Leucine--tRNA ligase"/>
    <property type="match status" value="1"/>
</dbReference>
<comment type="caution">
    <text evidence="13">The sequence shown here is derived from an EMBL/GenBank/DDBJ whole genome shotgun (WGS) entry which is preliminary data.</text>
</comment>
<feature type="domain" description="Methionyl/Valyl/Leucyl/Isoleucyl-tRNA synthetase anticodon-binding" evidence="11">
    <location>
        <begin position="819"/>
        <end position="929"/>
    </location>
</feature>
<dbReference type="FunFam" id="3.40.50.620:FF:000060">
    <property type="entry name" value="Leucine--tRNA ligase"/>
    <property type="match status" value="1"/>
</dbReference>
<feature type="domain" description="Aminoacyl-tRNA synthetase class Ia" evidence="10">
    <location>
        <begin position="11"/>
        <end position="146"/>
    </location>
</feature>
<dbReference type="GO" id="GO:0005829">
    <property type="term" value="C:cytosol"/>
    <property type="evidence" value="ECO:0007669"/>
    <property type="project" value="TreeGrafter"/>
</dbReference>
<dbReference type="GO" id="GO:0006429">
    <property type="term" value="P:leucyl-tRNA aminoacylation"/>
    <property type="evidence" value="ECO:0007669"/>
    <property type="project" value="UniProtKB-UniRule"/>
</dbReference>
<dbReference type="InterPro" id="IPR025709">
    <property type="entry name" value="Leu_tRNA-synth_edit"/>
</dbReference>
<dbReference type="InterPro" id="IPR002300">
    <property type="entry name" value="aa-tRNA-synth_Ia"/>
</dbReference>
<dbReference type="EC" id="6.1.1.4" evidence="9"/>
<protein>
    <recommendedName>
        <fullName evidence="9">Leucine--tRNA ligase</fullName>
        <ecNumber evidence="9">6.1.1.4</ecNumber>
    </recommendedName>
    <alternativeName>
        <fullName evidence="9">Leucyl-tRNA synthetase</fullName>
        <shortName evidence="9">LeuRS</shortName>
    </alternativeName>
</protein>